<reference evidence="2 3" key="1">
    <citation type="journal article" date="2019" name="G3 (Bethesda)">
        <title>Sequencing of a Wild Apple (Malus baccata) Genome Unravels the Differences Between Cultivated and Wild Apple Species Regarding Disease Resistance and Cold Tolerance.</title>
        <authorList>
            <person name="Chen X."/>
        </authorList>
    </citation>
    <scope>NUCLEOTIDE SEQUENCE [LARGE SCALE GENOMIC DNA]</scope>
    <source>
        <strain evidence="3">cv. Shandingzi</strain>
        <tissue evidence="2">Leaves</tissue>
    </source>
</reference>
<protein>
    <submittedName>
        <fullName evidence="2">Uncharacterized protein</fullName>
    </submittedName>
</protein>
<evidence type="ECO:0000256" key="1">
    <source>
        <dbReference type="SAM" id="MobiDB-lite"/>
    </source>
</evidence>
<organism evidence="2 3">
    <name type="scientific">Malus baccata</name>
    <name type="common">Siberian crab apple</name>
    <name type="synonym">Pyrus baccata</name>
    <dbReference type="NCBI Taxonomy" id="106549"/>
    <lineage>
        <taxon>Eukaryota</taxon>
        <taxon>Viridiplantae</taxon>
        <taxon>Streptophyta</taxon>
        <taxon>Embryophyta</taxon>
        <taxon>Tracheophyta</taxon>
        <taxon>Spermatophyta</taxon>
        <taxon>Magnoliopsida</taxon>
        <taxon>eudicotyledons</taxon>
        <taxon>Gunneridae</taxon>
        <taxon>Pentapetalae</taxon>
        <taxon>rosids</taxon>
        <taxon>fabids</taxon>
        <taxon>Rosales</taxon>
        <taxon>Rosaceae</taxon>
        <taxon>Amygdaloideae</taxon>
        <taxon>Maleae</taxon>
        <taxon>Malus</taxon>
    </lineage>
</organism>
<dbReference type="Proteomes" id="UP000315295">
    <property type="component" value="Unassembled WGS sequence"/>
</dbReference>
<evidence type="ECO:0000313" key="3">
    <source>
        <dbReference type="Proteomes" id="UP000315295"/>
    </source>
</evidence>
<feature type="compositionally biased region" description="Polar residues" evidence="1">
    <location>
        <begin position="1"/>
        <end position="14"/>
    </location>
</feature>
<feature type="region of interest" description="Disordered" evidence="1">
    <location>
        <begin position="1"/>
        <end position="35"/>
    </location>
</feature>
<dbReference type="AlphaFoldDB" id="A0A540N9Q5"/>
<proteinExistence type="predicted"/>
<gene>
    <name evidence="2" type="ORF">C1H46_007125</name>
</gene>
<evidence type="ECO:0000313" key="2">
    <source>
        <dbReference type="EMBL" id="TQE07303.1"/>
    </source>
</evidence>
<keyword evidence="3" id="KW-1185">Reference proteome</keyword>
<comment type="caution">
    <text evidence="2">The sequence shown here is derived from an EMBL/GenBank/DDBJ whole genome shotgun (WGS) entry which is preliminary data.</text>
</comment>
<sequence length="72" mass="8054">MVSKSQSHSNSRTTALKMGKIGRHELDAGTLRRSRRTLTETCTTTPQPMAYPLKSVLKENGLLVLHGYNLRD</sequence>
<accession>A0A540N9Q5</accession>
<name>A0A540N9Q5_MALBA</name>
<dbReference type="EMBL" id="VIEB01000088">
    <property type="protein sequence ID" value="TQE07303.1"/>
    <property type="molecule type" value="Genomic_DNA"/>
</dbReference>